<dbReference type="InterPro" id="IPR000515">
    <property type="entry name" value="MetI-like"/>
</dbReference>
<dbReference type="Gene3D" id="1.10.3720.10">
    <property type="entry name" value="MetI-like"/>
    <property type="match status" value="1"/>
</dbReference>
<evidence type="ECO:0000256" key="6">
    <source>
        <dbReference type="ARBA" id="ARBA00022989"/>
    </source>
</evidence>
<gene>
    <name evidence="10" type="ORF">METZ01_LOCUS103406</name>
</gene>
<dbReference type="CDD" id="cd06261">
    <property type="entry name" value="TM_PBP2"/>
    <property type="match status" value="1"/>
</dbReference>
<keyword evidence="2" id="KW-0813">Transport</keyword>
<dbReference type="AlphaFoldDB" id="A0A381WDL2"/>
<accession>A0A381WDL2</accession>
<feature type="transmembrane region" description="Helical" evidence="8">
    <location>
        <begin position="69"/>
        <end position="91"/>
    </location>
</feature>
<dbReference type="SUPFAM" id="SSF161098">
    <property type="entry name" value="MetI-like"/>
    <property type="match status" value="1"/>
</dbReference>
<evidence type="ECO:0000256" key="5">
    <source>
        <dbReference type="ARBA" id="ARBA00022692"/>
    </source>
</evidence>
<dbReference type="PANTHER" id="PTHR30133:SF2">
    <property type="entry name" value="ARGININE ABC TRANSPORTER PERMEASE PROTEIN ARTQ"/>
    <property type="match status" value="1"/>
</dbReference>
<dbReference type="GO" id="GO:0043190">
    <property type="term" value="C:ATP-binding cassette (ABC) transporter complex"/>
    <property type="evidence" value="ECO:0007669"/>
    <property type="project" value="InterPro"/>
</dbReference>
<dbReference type="PROSITE" id="PS50928">
    <property type="entry name" value="ABC_TM1"/>
    <property type="match status" value="1"/>
</dbReference>
<dbReference type="GO" id="GO:0022857">
    <property type="term" value="F:transmembrane transporter activity"/>
    <property type="evidence" value="ECO:0007669"/>
    <property type="project" value="InterPro"/>
</dbReference>
<evidence type="ECO:0000256" key="1">
    <source>
        <dbReference type="ARBA" id="ARBA00004651"/>
    </source>
</evidence>
<evidence type="ECO:0000259" key="9">
    <source>
        <dbReference type="PROSITE" id="PS50928"/>
    </source>
</evidence>
<evidence type="ECO:0000256" key="8">
    <source>
        <dbReference type="SAM" id="Phobius"/>
    </source>
</evidence>
<proteinExistence type="predicted"/>
<comment type="subcellular location">
    <subcellularLocation>
        <location evidence="1">Cell membrane</location>
        <topology evidence="1">Multi-pass membrane protein</topology>
    </subcellularLocation>
</comment>
<evidence type="ECO:0000256" key="3">
    <source>
        <dbReference type="ARBA" id="ARBA00022475"/>
    </source>
</evidence>
<keyword evidence="7 8" id="KW-0472">Membrane</keyword>
<keyword evidence="6 8" id="KW-1133">Transmembrane helix</keyword>
<keyword evidence="3" id="KW-1003">Cell membrane</keyword>
<dbReference type="NCBIfam" id="TIGR01726">
    <property type="entry name" value="HEQRo_perm_3TM"/>
    <property type="match status" value="1"/>
</dbReference>
<evidence type="ECO:0000256" key="2">
    <source>
        <dbReference type="ARBA" id="ARBA00022448"/>
    </source>
</evidence>
<name>A0A381WDL2_9ZZZZ</name>
<dbReference type="Pfam" id="PF00528">
    <property type="entry name" value="BPD_transp_1"/>
    <property type="match status" value="1"/>
</dbReference>
<evidence type="ECO:0000313" key="10">
    <source>
        <dbReference type="EMBL" id="SVA50552.1"/>
    </source>
</evidence>
<feature type="transmembrane region" description="Helical" evidence="8">
    <location>
        <begin position="97"/>
        <end position="115"/>
    </location>
</feature>
<feature type="domain" description="ABC transmembrane type-1" evidence="9">
    <location>
        <begin position="15"/>
        <end position="220"/>
    </location>
</feature>
<keyword evidence="5 8" id="KW-0812">Transmembrane</keyword>
<dbReference type="EMBL" id="UINC01011454">
    <property type="protein sequence ID" value="SVA50552.1"/>
    <property type="molecule type" value="Genomic_DNA"/>
</dbReference>
<dbReference type="InterPro" id="IPR051613">
    <property type="entry name" value="ABC_transp_permease_HisMQ"/>
</dbReference>
<dbReference type="InterPro" id="IPR010065">
    <property type="entry name" value="AA_ABC_transptr_permease_3TM"/>
</dbReference>
<dbReference type="InterPro" id="IPR035906">
    <property type="entry name" value="MetI-like_sf"/>
</dbReference>
<evidence type="ECO:0000256" key="7">
    <source>
        <dbReference type="ARBA" id="ARBA00023136"/>
    </source>
</evidence>
<keyword evidence="4" id="KW-0997">Cell inner membrane</keyword>
<feature type="transmembrane region" description="Helical" evidence="8">
    <location>
        <begin position="198"/>
        <end position="219"/>
    </location>
</feature>
<dbReference type="PANTHER" id="PTHR30133">
    <property type="entry name" value="CATIONIC AMINO ACID TRANSPORTER, MEMBRANE COMPONENT"/>
    <property type="match status" value="1"/>
</dbReference>
<organism evidence="10">
    <name type="scientific">marine metagenome</name>
    <dbReference type="NCBI Taxonomy" id="408172"/>
    <lineage>
        <taxon>unclassified sequences</taxon>
        <taxon>metagenomes</taxon>
        <taxon>ecological metagenomes</taxon>
    </lineage>
</organism>
<feature type="transmembrane region" description="Helical" evidence="8">
    <location>
        <begin position="15"/>
        <end position="40"/>
    </location>
</feature>
<sequence>MELLYFGDNGWGDELFIATLMTVAVSISAMLIGFLFALIFTPLKLSKYKILNLIGNFYTTVIRGVPELLVIYLFFFGGSGAIMYVASIFGYFEYIEINAFITGSFAIGIISGAYSTEVFRGAIQSIDKGQFEASKVLGFNKYIHFFKVIMPQMLRLALPNLSNVWQITLKDTSLISVTGLVEIMRQSYIAAGSTRDPLLFYSFAAVLYLLLTFISMKFLNRLEKNYSRGF</sequence>
<reference evidence="10" key="1">
    <citation type="submission" date="2018-05" db="EMBL/GenBank/DDBJ databases">
        <authorList>
            <person name="Lanie J.A."/>
            <person name="Ng W.-L."/>
            <person name="Kazmierczak K.M."/>
            <person name="Andrzejewski T.M."/>
            <person name="Davidsen T.M."/>
            <person name="Wayne K.J."/>
            <person name="Tettelin H."/>
            <person name="Glass J.I."/>
            <person name="Rusch D."/>
            <person name="Podicherti R."/>
            <person name="Tsui H.-C.T."/>
            <person name="Winkler M.E."/>
        </authorList>
    </citation>
    <scope>NUCLEOTIDE SEQUENCE</scope>
</reference>
<evidence type="ECO:0000256" key="4">
    <source>
        <dbReference type="ARBA" id="ARBA00022519"/>
    </source>
</evidence>
<protein>
    <recommendedName>
        <fullName evidence="9">ABC transmembrane type-1 domain-containing protein</fullName>
    </recommendedName>
</protein>